<evidence type="ECO:0000313" key="2">
    <source>
        <dbReference type="Proteomes" id="UP000325081"/>
    </source>
</evidence>
<accession>A0A5A7RF41</accession>
<keyword evidence="1" id="KW-0436">Ligase</keyword>
<evidence type="ECO:0000313" key="1">
    <source>
        <dbReference type="EMBL" id="GER55798.1"/>
    </source>
</evidence>
<comment type="caution">
    <text evidence="1">The sequence shown here is derived from an EMBL/GenBank/DDBJ whole genome shotgun (WGS) entry which is preliminary data.</text>
</comment>
<dbReference type="Proteomes" id="UP000325081">
    <property type="component" value="Unassembled WGS sequence"/>
</dbReference>
<organism evidence="1 2">
    <name type="scientific">Striga asiatica</name>
    <name type="common">Asiatic witchweed</name>
    <name type="synonym">Buchnera asiatica</name>
    <dbReference type="NCBI Taxonomy" id="4170"/>
    <lineage>
        <taxon>Eukaryota</taxon>
        <taxon>Viridiplantae</taxon>
        <taxon>Streptophyta</taxon>
        <taxon>Embryophyta</taxon>
        <taxon>Tracheophyta</taxon>
        <taxon>Spermatophyta</taxon>
        <taxon>Magnoliopsida</taxon>
        <taxon>eudicotyledons</taxon>
        <taxon>Gunneridae</taxon>
        <taxon>Pentapetalae</taxon>
        <taxon>asterids</taxon>
        <taxon>lamiids</taxon>
        <taxon>Lamiales</taxon>
        <taxon>Orobanchaceae</taxon>
        <taxon>Buchnereae</taxon>
        <taxon>Striga</taxon>
    </lineage>
</organism>
<sequence length="190" mass="21511">MADLEARYVFIREEDGHAARVRMGRKAQCEVGLRAFWVIVNPHACAQFVRPAKCFLKKVLSKAKEKIIAPVERHVILHTKPAPVTLVSRWRVCILLLLLHWQPKKPPPHLPGPAHQLRAHSMARRLKKTPLPAGPIDGGLCFSAYFDVFRQESTHVDNRDLEVVGNWARRNGPVRGLFYVAVGYGPNTTF</sequence>
<gene>
    <name evidence="1" type="ORF">STAS_33494</name>
</gene>
<dbReference type="GO" id="GO:0016874">
    <property type="term" value="F:ligase activity"/>
    <property type="evidence" value="ECO:0007669"/>
    <property type="project" value="UniProtKB-KW"/>
</dbReference>
<dbReference type="EMBL" id="BKCP01012181">
    <property type="protein sequence ID" value="GER55798.1"/>
    <property type="molecule type" value="Genomic_DNA"/>
</dbReference>
<keyword evidence="2" id="KW-1185">Reference proteome</keyword>
<protein>
    <submittedName>
        <fullName evidence="1">Alanine--tRNA ligase</fullName>
    </submittedName>
</protein>
<dbReference type="AlphaFoldDB" id="A0A5A7RF41"/>
<name>A0A5A7RF41_STRAF</name>
<proteinExistence type="predicted"/>
<reference evidence="2" key="1">
    <citation type="journal article" date="2019" name="Curr. Biol.">
        <title>Genome Sequence of Striga asiatica Provides Insight into the Evolution of Plant Parasitism.</title>
        <authorList>
            <person name="Yoshida S."/>
            <person name="Kim S."/>
            <person name="Wafula E.K."/>
            <person name="Tanskanen J."/>
            <person name="Kim Y.M."/>
            <person name="Honaas L."/>
            <person name="Yang Z."/>
            <person name="Spallek T."/>
            <person name="Conn C.E."/>
            <person name="Ichihashi Y."/>
            <person name="Cheong K."/>
            <person name="Cui S."/>
            <person name="Der J.P."/>
            <person name="Gundlach H."/>
            <person name="Jiao Y."/>
            <person name="Hori C."/>
            <person name="Ishida J.K."/>
            <person name="Kasahara H."/>
            <person name="Kiba T."/>
            <person name="Kim M.S."/>
            <person name="Koo N."/>
            <person name="Laohavisit A."/>
            <person name="Lee Y.H."/>
            <person name="Lumba S."/>
            <person name="McCourt P."/>
            <person name="Mortimer J.C."/>
            <person name="Mutuku J.M."/>
            <person name="Nomura T."/>
            <person name="Sasaki-Sekimoto Y."/>
            <person name="Seto Y."/>
            <person name="Wang Y."/>
            <person name="Wakatake T."/>
            <person name="Sakakibara H."/>
            <person name="Demura T."/>
            <person name="Yamaguchi S."/>
            <person name="Yoneyama K."/>
            <person name="Manabe R.I."/>
            <person name="Nelson D.C."/>
            <person name="Schulman A.H."/>
            <person name="Timko M.P."/>
            <person name="dePamphilis C.W."/>
            <person name="Choi D."/>
            <person name="Shirasu K."/>
        </authorList>
    </citation>
    <scope>NUCLEOTIDE SEQUENCE [LARGE SCALE GENOMIC DNA]</scope>
    <source>
        <strain evidence="2">cv. UVA1</strain>
    </source>
</reference>